<dbReference type="GO" id="GO:0003677">
    <property type="term" value="F:DNA binding"/>
    <property type="evidence" value="ECO:0007669"/>
    <property type="project" value="UniProtKB-KW"/>
</dbReference>
<name>A0A1H3JIJ1_9ACTN</name>
<feature type="domain" description="Thioredoxin" evidence="5">
    <location>
        <begin position="125"/>
        <end position="282"/>
    </location>
</feature>
<dbReference type="InterPro" id="IPR036249">
    <property type="entry name" value="Thioredoxin-like_sf"/>
</dbReference>
<protein>
    <submittedName>
        <fullName evidence="6">Transcriptional regulator, HxlR family</fullName>
    </submittedName>
</protein>
<dbReference type="GO" id="GO:0016209">
    <property type="term" value="F:antioxidant activity"/>
    <property type="evidence" value="ECO:0007669"/>
    <property type="project" value="InterPro"/>
</dbReference>
<dbReference type="AlphaFoldDB" id="A0A1H3JIJ1"/>
<organism evidence="6 7">
    <name type="scientific">Micromonospora pattaloongensis</name>
    <dbReference type="NCBI Taxonomy" id="405436"/>
    <lineage>
        <taxon>Bacteria</taxon>
        <taxon>Bacillati</taxon>
        <taxon>Actinomycetota</taxon>
        <taxon>Actinomycetes</taxon>
        <taxon>Micromonosporales</taxon>
        <taxon>Micromonosporaceae</taxon>
        <taxon>Micromonospora</taxon>
    </lineage>
</organism>
<reference evidence="7" key="1">
    <citation type="submission" date="2016-10" db="EMBL/GenBank/DDBJ databases">
        <authorList>
            <person name="Varghese N."/>
            <person name="Submissions S."/>
        </authorList>
    </citation>
    <scope>NUCLEOTIDE SEQUENCE [LARGE SCALE GENOMIC DNA]</scope>
    <source>
        <strain evidence="7">DSM 45245</strain>
    </source>
</reference>
<sequence>MPRQPSSPDPACAVSAAAAVLADRWCWLVVRDVARGHRRFDDLVAELGISRKVLADRLRHLVDAGVLERVAYTSAPPRHDYLLTARGRALLPVLVGLQDWGDRWVLGDGEVTATSTHADHERVHALVGTVVPALRLPATAGDGAVVDGPTVLFAYPATGTPSPLPDGWSDVPGAAGCTLENRLFRDRYGEFRAAKVAVHGVSTQRPEEQRAFAEAEAIPFPLLSDSALELAAALRLPTVRVADTVRLRRSLFVIDADRRIRAVRYPVLDIADAIDWALSRAG</sequence>
<dbReference type="Proteomes" id="UP000242415">
    <property type="component" value="Unassembled WGS sequence"/>
</dbReference>
<dbReference type="Pfam" id="PF00578">
    <property type="entry name" value="AhpC-TSA"/>
    <property type="match status" value="1"/>
</dbReference>
<dbReference type="InterPro" id="IPR036388">
    <property type="entry name" value="WH-like_DNA-bd_sf"/>
</dbReference>
<keyword evidence="2" id="KW-0238">DNA-binding</keyword>
<dbReference type="Gene3D" id="1.10.10.10">
    <property type="entry name" value="Winged helix-like DNA-binding domain superfamily/Winged helix DNA-binding domain"/>
    <property type="match status" value="1"/>
</dbReference>
<proteinExistence type="predicted"/>
<dbReference type="PANTHER" id="PTHR33204">
    <property type="entry name" value="TRANSCRIPTIONAL REGULATOR, MARR FAMILY"/>
    <property type="match status" value="1"/>
</dbReference>
<dbReference type="PANTHER" id="PTHR33204:SF18">
    <property type="entry name" value="TRANSCRIPTIONAL REGULATORY PROTEIN"/>
    <property type="match status" value="1"/>
</dbReference>
<dbReference type="SUPFAM" id="SSF52833">
    <property type="entry name" value="Thioredoxin-like"/>
    <property type="match status" value="1"/>
</dbReference>
<evidence type="ECO:0000313" key="7">
    <source>
        <dbReference type="Proteomes" id="UP000242415"/>
    </source>
</evidence>
<dbReference type="SUPFAM" id="SSF46785">
    <property type="entry name" value="Winged helix' DNA-binding domain"/>
    <property type="match status" value="1"/>
</dbReference>
<dbReference type="CDD" id="cd03017">
    <property type="entry name" value="PRX_BCP"/>
    <property type="match status" value="1"/>
</dbReference>
<keyword evidence="7" id="KW-1185">Reference proteome</keyword>
<dbReference type="PROSITE" id="PS51352">
    <property type="entry name" value="THIOREDOXIN_2"/>
    <property type="match status" value="1"/>
</dbReference>
<dbReference type="Pfam" id="PF01638">
    <property type="entry name" value="HxlR"/>
    <property type="match status" value="1"/>
</dbReference>
<dbReference type="InterPro" id="IPR002577">
    <property type="entry name" value="HTH_HxlR"/>
</dbReference>
<dbReference type="InterPro" id="IPR000866">
    <property type="entry name" value="AhpC/TSA"/>
</dbReference>
<dbReference type="Gene3D" id="3.40.30.10">
    <property type="entry name" value="Glutaredoxin"/>
    <property type="match status" value="1"/>
</dbReference>
<dbReference type="RefSeq" id="WP_091552944.1">
    <property type="nucleotide sequence ID" value="NZ_FNPH01000002.1"/>
</dbReference>
<gene>
    <name evidence="6" type="ORF">SAMN05444365_102134</name>
</gene>
<dbReference type="PROSITE" id="PS51118">
    <property type="entry name" value="HTH_HXLR"/>
    <property type="match status" value="1"/>
</dbReference>
<evidence type="ECO:0000256" key="1">
    <source>
        <dbReference type="ARBA" id="ARBA00023015"/>
    </source>
</evidence>
<evidence type="ECO:0000259" key="4">
    <source>
        <dbReference type="PROSITE" id="PS51118"/>
    </source>
</evidence>
<dbReference type="OrthoDB" id="9792527at2"/>
<evidence type="ECO:0000256" key="2">
    <source>
        <dbReference type="ARBA" id="ARBA00023125"/>
    </source>
</evidence>
<dbReference type="InterPro" id="IPR013766">
    <property type="entry name" value="Thioredoxin_domain"/>
</dbReference>
<dbReference type="GO" id="GO:0016491">
    <property type="term" value="F:oxidoreductase activity"/>
    <property type="evidence" value="ECO:0007669"/>
    <property type="project" value="InterPro"/>
</dbReference>
<keyword evidence="1" id="KW-0805">Transcription regulation</keyword>
<keyword evidence="3" id="KW-0804">Transcription</keyword>
<dbReference type="STRING" id="405436.SAMN05444365_102134"/>
<accession>A0A1H3JIJ1</accession>
<dbReference type="EMBL" id="FNPH01000002">
    <property type="protein sequence ID" value="SDY39732.1"/>
    <property type="molecule type" value="Genomic_DNA"/>
</dbReference>
<evidence type="ECO:0000256" key="3">
    <source>
        <dbReference type="ARBA" id="ARBA00023163"/>
    </source>
</evidence>
<feature type="domain" description="HTH hxlR-type" evidence="4">
    <location>
        <begin position="12"/>
        <end position="109"/>
    </location>
</feature>
<evidence type="ECO:0000259" key="5">
    <source>
        <dbReference type="PROSITE" id="PS51352"/>
    </source>
</evidence>
<dbReference type="InterPro" id="IPR036390">
    <property type="entry name" value="WH_DNA-bd_sf"/>
</dbReference>
<evidence type="ECO:0000313" key="6">
    <source>
        <dbReference type="EMBL" id="SDY39732.1"/>
    </source>
</evidence>